<keyword evidence="1" id="KW-0560">Oxidoreductase</keyword>
<dbReference type="EMBL" id="JAMZIH010004218">
    <property type="protein sequence ID" value="KAJ1676375.1"/>
    <property type="molecule type" value="Genomic_DNA"/>
</dbReference>
<proteinExistence type="predicted"/>
<protein>
    <submittedName>
        <fullName evidence="1">Sulfite reductase [NADPH] flavoprotein component</fullName>
        <ecNumber evidence="1">1.8.1.2</ecNumber>
    </submittedName>
</protein>
<evidence type="ECO:0000313" key="1">
    <source>
        <dbReference type="EMBL" id="KAJ1676375.1"/>
    </source>
</evidence>
<dbReference type="Proteomes" id="UP001145114">
    <property type="component" value="Unassembled WGS sequence"/>
</dbReference>
<sequence length="235" mass="24588">DPSETAAAADFRRESHLDFSALAFTSTAAEQREEVSLEIDAQTASGYIAYALSDICYVYSSPEQDIGSSVLSWSETKEPNLAGAWTTALRMQSRPGAGNALLGSLANGATPSVLASGAAVPYLLATIQSLVRDRVGVVFHITARTFDGEGCARSDLSEVLVGRQTGAVFLSSSTAQEAHDISLVAHAIARALRVPVIHIVNGDSSVSAKVAVRMATFSKLPEILESVAPPAELPA</sequence>
<keyword evidence="2" id="KW-1185">Reference proteome</keyword>
<feature type="non-terminal residue" evidence="1">
    <location>
        <position position="235"/>
    </location>
</feature>
<evidence type="ECO:0000313" key="2">
    <source>
        <dbReference type="Proteomes" id="UP001145114"/>
    </source>
</evidence>
<reference evidence="1" key="1">
    <citation type="submission" date="2022-06" db="EMBL/GenBank/DDBJ databases">
        <title>Phylogenomic reconstructions and comparative analyses of Kickxellomycotina fungi.</title>
        <authorList>
            <person name="Reynolds N.K."/>
            <person name="Stajich J.E."/>
            <person name="Barry K."/>
            <person name="Grigoriev I.V."/>
            <person name="Crous P."/>
            <person name="Smith M.E."/>
        </authorList>
    </citation>
    <scope>NUCLEOTIDE SEQUENCE</scope>
    <source>
        <strain evidence="1">RSA 2271</strain>
    </source>
</reference>
<accession>A0ACC1HLW3</accession>
<name>A0ACC1HLW3_9FUNG</name>
<dbReference type="EC" id="1.8.1.2" evidence="1"/>
<organism evidence="1 2">
    <name type="scientific">Spiromyces aspiralis</name>
    <dbReference type="NCBI Taxonomy" id="68401"/>
    <lineage>
        <taxon>Eukaryota</taxon>
        <taxon>Fungi</taxon>
        <taxon>Fungi incertae sedis</taxon>
        <taxon>Zoopagomycota</taxon>
        <taxon>Kickxellomycotina</taxon>
        <taxon>Kickxellomycetes</taxon>
        <taxon>Kickxellales</taxon>
        <taxon>Kickxellaceae</taxon>
        <taxon>Spiromyces</taxon>
    </lineage>
</organism>
<feature type="non-terminal residue" evidence="1">
    <location>
        <position position="1"/>
    </location>
</feature>
<comment type="caution">
    <text evidence="1">The sequence shown here is derived from an EMBL/GenBank/DDBJ whole genome shotgun (WGS) entry which is preliminary data.</text>
</comment>
<gene>
    <name evidence="1" type="primary">MET10_2</name>
    <name evidence="1" type="ORF">EV182_008315</name>
</gene>